<gene>
    <name evidence="3" type="ORF">CROQUDRAFT_63509</name>
</gene>
<keyword evidence="2" id="KW-0732">Signal</keyword>
<dbReference type="AlphaFoldDB" id="A0A9P6NLQ6"/>
<evidence type="ECO:0008006" key="5">
    <source>
        <dbReference type="Google" id="ProtNLM"/>
    </source>
</evidence>
<dbReference type="EMBL" id="MU167270">
    <property type="protein sequence ID" value="KAG0145816.1"/>
    <property type="molecule type" value="Genomic_DNA"/>
</dbReference>
<accession>A0A9P6NLQ6</accession>
<reference evidence="3" key="1">
    <citation type="submission" date="2013-11" db="EMBL/GenBank/DDBJ databases">
        <title>Genome sequence of the fusiform rust pathogen reveals effectors for host alternation and coevolution with pine.</title>
        <authorList>
            <consortium name="DOE Joint Genome Institute"/>
            <person name="Smith K."/>
            <person name="Pendleton A."/>
            <person name="Kubisiak T."/>
            <person name="Anderson C."/>
            <person name="Salamov A."/>
            <person name="Aerts A."/>
            <person name="Riley R."/>
            <person name="Clum A."/>
            <person name="Lindquist E."/>
            <person name="Ence D."/>
            <person name="Campbell M."/>
            <person name="Kronenberg Z."/>
            <person name="Feau N."/>
            <person name="Dhillon B."/>
            <person name="Hamelin R."/>
            <person name="Burleigh J."/>
            <person name="Smith J."/>
            <person name="Yandell M."/>
            <person name="Nelson C."/>
            <person name="Grigoriev I."/>
            <person name="Davis J."/>
        </authorList>
    </citation>
    <scope>NUCLEOTIDE SEQUENCE</scope>
    <source>
        <strain evidence="3">G11</strain>
    </source>
</reference>
<sequence length="223" mass="23950">MLSKLVQVTAFLLLTFTFIPGTVSLVPGGKGVNKTKPVETNDVILTDPSTNKTSKNESKISSTFPAPKPGNGSHSQCFDWRKKLSASESKKGIVPKIKSSPFAGTGDKRGACGQPYLASQNVVCLWSGSQSKTPMAKDETAGWVTGASPSNCFQEIKVTYNKKTVTGVLAEACPFVSPPETIDLDSGCSGIFVSENMWKELGGKNETTLQFESWDFVKPESAW</sequence>
<dbReference type="Proteomes" id="UP000886653">
    <property type="component" value="Unassembled WGS sequence"/>
</dbReference>
<dbReference type="Gene3D" id="2.40.40.10">
    <property type="entry name" value="RlpA-like domain"/>
    <property type="match status" value="1"/>
</dbReference>
<feature type="signal peptide" evidence="2">
    <location>
        <begin position="1"/>
        <end position="24"/>
    </location>
</feature>
<organism evidence="3 4">
    <name type="scientific">Cronartium quercuum f. sp. fusiforme G11</name>
    <dbReference type="NCBI Taxonomy" id="708437"/>
    <lineage>
        <taxon>Eukaryota</taxon>
        <taxon>Fungi</taxon>
        <taxon>Dikarya</taxon>
        <taxon>Basidiomycota</taxon>
        <taxon>Pucciniomycotina</taxon>
        <taxon>Pucciniomycetes</taxon>
        <taxon>Pucciniales</taxon>
        <taxon>Coleosporiaceae</taxon>
        <taxon>Cronartium</taxon>
    </lineage>
</organism>
<evidence type="ECO:0000256" key="1">
    <source>
        <dbReference type="SAM" id="MobiDB-lite"/>
    </source>
</evidence>
<protein>
    <recommendedName>
        <fullName evidence="5">Secreted protein</fullName>
    </recommendedName>
</protein>
<comment type="caution">
    <text evidence="3">The sequence shown here is derived from an EMBL/GenBank/DDBJ whole genome shotgun (WGS) entry which is preliminary data.</text>
</comment>
<evidence type="ECO:0000256" key="2">
    <source>
        <dbReference type="SAM" id="SignalP"/>
    </source>
</evidence>
<name>A0A9P6NLQ6_9BASI</name>
<dbReference type="OrthoDB" id="2496730at2759"/>
<evidence type="ECO:0000313" key="3">
    <source>
        <dbReference type="EMBL" id="KAG0145816.1"/>
    </source>
</evidence>
<keyword evidence="4" id="KW-1185">Reference proteome</keyword>
<feature type="compositionally biased region" description="Polar residues" evidence="1">
    <location>
        <begin position="47"/>
        <end position="64"/>
    </location>
</feature>
<feature type="chain" id="PRO_5040218798" description="Secreted protein" evidence="2">
    <location>
        <begin position="25"/>
        <end position="223"/>
    </location>
</feature>
<proteinExistence type="predicted"/>
<evidence type="ECO:0000313" key="4">
    <source>
        <dbReference type="Proteomes" id="UP000886653"/>
    </source>
</evidence>
<feature type="region of interest" description="Disordered" evidence="1">
    <location>
        <begin position="44"/>
        <end position="75"/>
    </location>
</feature>
<dbReference type="InterPro" id="IPR036908">
    <property type="entry name" value="RlpA-like_sf"/>
</dbReference>